<accession>A0A8B6ENM6</accession>
<evidence type="ECO:0000256" key="1">
    <source>
        <dbReference type="ARBA" id="ARBA00004141"/>
    </source>
</evidence>
<proteinExistence type="predicted"/>
<organism evidence="8 9">
    <name type="scientific">Mytilus galloprovincialis</name>
    <name type="common">Mediterranean mussel</name>
    <dbReference type="NCBI Taxonomy" id="29158"/>
    <lineage>
        <taxon>Eukaryota</taxon>
        <taxon>Metazoa</taxon>
        <taxon>Spiralia</taxon>
        <taxon>Lophotrochozoa</taxon>
        <taxon>Mollusca</taxon>
        <taxon>Bivalvia</taxon>
        <taxon>Autobranchia</taxon>
        <taxon>Pteriomorphia</taxon>
        <taxon>Mytilida</taxon>
        <taxon>Mytiloidea</taxon>
        <taxon>Mytilidae</taxon>
        <taxon>Mytilinae</taxon>
        <taxon>Mytilus</taxon>
    </lineage>
</organism>
<feature type="transmembrane region" description="Helical" evidence="7">
    <location>
        <begin position="315"/>
        <end position="334"/>
    </location>
</feature>
<dbReference type="Pfam" id="PF00209">
    <property type="entry name" value="SNF"/>
    <property type="match status" value="2"/>
</dbReference>
<dbReference type="OrthoDB" id="6581954at2759"/>
<evidence type="ECO:0000256" key="7">
    <source>
        <dbReference type="SAM" id="Phobius"/>
    </source>
</evidence>
<dbReference type="SUPFAM" id="SSF161070">
    <property type="entry name" value="SNF-like"/>
    <property type="match status" value="1"/>
</dbReference>
<feature type="transmembrane region" description="Helical" evidence="7">
    <location>
        <begin position="487"/>
        <end position="512"/>
    </location>
</feature>
<feature type="transmembrane region" description="Helical" evidence="7">
    <location>
        <begin position="108"/>
        <end position="133"/>
    </location>
</feature>
<dbReference type="AlphaFoldDB" id="A0A8B6ENM6"/>
<protein>
    <recommendedName>
        <fullName evidence="10">Sodium-dependent transporter</fullName>
    </recommendedName>
</protein>
<dbReference type="PRINTS" id="PR00176">
    <property type="entry name" value="NANEUSMPORT"/>
</dbReference>
<name>A0A8B6ENM6_MYTGA</name>
<dbReference type="Proteomes" id="UP000596742">
    <property type="component" value="Unassembled WGS sequence"/>
</dbReference>
<evidence type="ECO:0000256" key="6">
    <source>
        <dbReference type="PIRSR" id="PIRSR600175-1"/>
    </source>
</evidence>
<keyword evidence="6" id="KW-0915">Sodium</keyword>
<feature type="binding site" evidence="6">
    <location>
        <position position="274"/>
    </location>
    <ligand>
        <name>Na(+)</name>
        <dbReference type="ChEBI" id="CHEBI:29101"/>
        <label>1</label>
    </ligand>
</feature>
<comment type="subcellular location">
    <subcellularLocation>
        <location evidence="1">Membrane</location>
        <topology evidence="1">Multi-pass membrane protein</topology>
    </subcellularLocation>
</comment>
<dbReference type="NCBIfam" id="NF037979">
    <property type="entry name" value="Na_transp"/>
    <property type="match status" value="1"/>
</dbReference>
<feature type="transmembrane region" description="Helical" evidence="7">
    <location>
        <begin position="340"/>
        <end position="362"/>
    </location>
</feature>
<reference evidence="8" key="1">
    <citation type="submission" date="2018-11" db="EMBL/GenBank/DDBJ databases">
        <authorList>
            <person name="Alioto T."/>
            <person name="Alioto T."/>
        </authorList>
    </citation>
    <scope>NUCLEOTIDE SEQUENCE</scope>
</reference>
<dbReference type="GO" id="GO:0016020">
    <property type="term" value="C:membrane"/>
    <property type="evidence" value="ECO:0007669"/>
    <property type="project" value="UniProtKB-SubCell"/>
</dbReference>
<evidence type="ECO:0000313" key="9">
    <source>
        <dbReference type="Proteomes" id="UP000596742"/>
    </source>
</evidence>
<feature type="binding site" evidence="6">
    <location>
        <position position="353"/>
    </location>
    <ligand>
        <name>Na(+)</name>
        <dbReference type="ChEBI" id="CHEBI:29101"/>
        <label>1</label>
    </ligand>
</feature>
<feature type="transmembrane region" description="Helical" evidence="7">
    <location>
        <begin position="57"/>
        <end position="79"/>
    </location>
</feature>
<dbReference type="PROSITE" id="PS50267">
    <property type="entry name" value="NA_NEUROTRAN_SYMP_3"/>
    <property type="match status" value="1"/>
</dbReference>
<evidence type="ECO:0000256" key="2">
    <source>
        <dbReference type="ARBA" id="ARBA00022448"/>
    </source>
</evidence>
<dbReference type="PANTHER" id="PTHR42948:SF1">
    <property type="entry name" value="TRANSPORTER"/>
    <property type="match status" value="1"/>
</dbReference>
<dbReference type="InterPro" id="IPR037272">
    <property type="entry name" value="SNS_sf"/>
</dbReference>
<evidence type="ECO:0000256" key="5">
    <source>
        <dbReference type="ARBA" id="ARBA00023136"/>
    </source>
</evidence>
<evidence type="ECO:0000256" key="4">
    <source>
        <dbReference type="ARBA" id="ARBA00022989"/>
    </source>
</evidence>
<gene>
    <name evidence="8" type="ORF">MGAL_10B045678</name>
</gene>
<feature type="binding site" evidence="6">
    <location>
        <position position="37"/>
    </location>
    <ligand>
        <name>Na(+)</name>
        <dbReference type="ChEBI" id="CHEBI:29101"/>
        <label>1</label>
    </ligand>
</feature>
<evidence type="ECO:0000256" key="3">
    <source>
        <dbReference type="ARBA" id="ARBA00022692"/>
    </source>
</evidence>
<feature type="transmembrane region" description="Helical" evidence="7">
    <location>
        <begin position="189"/>
        <end position="207"/>
    </location>
</feature>
<dbReference type="EMBL" id="UYJE01005475">
    <property type="protein sequence ID" value="VDI37595.1"/>
    <property type="molecule type" value="Genomic_DNA"/>
</dbReference>
<keyword evidence="2" id="KW-0813">Transport</keyword>
<feature type="transmembrane region" description="Helical" evidence="7">
    <location>
        <begin position="276"/>
        <end position="295"/>
    </location>
</feature>
<dbReference type="GO" id="GO:0046872">
    <property type="term" value="F:metal ion binding"/>
    <property type="evidence" value="ECO:0007669"/>
    <property type="project" value="UniProtKB-KW"/>
</dbReference>
<feature type="transmembrane region" description="Helical" evidence="7">
    <location>
        <begin position="374"/>
        <end position="396"/>
    </location>
</feature>
<feature type="transmembrane region" description="Helical" evidence="7">
    <location>
        <begin position="402"/>
        <end position="424"/>
    </location>
</feature>
<sequence>MTHYQTFSMELKPSENSEQQYFKTRIGLIFSCLGCVVGTGNIWRFPRIVANNSDEKGGLVFLIVWSLFLFLWSIPMLLIEYGTGRYTKKAIIGSFQQFMGEKGSWCGAWISMVTFFISCYYSVVLGWCFYYVVYCIANELPDNVEDSRAIFRDYAEESKWPLLTHAIALMVAGLSVIKGVKTIEKVNLFLVPILLAILLFTFIWSLTREYADYGIKYLFTPNWESFKEPRLWVDAISQNAFDTGAGMGIFIPYSSFMSVDNAIVKYGIFIPSLNNLISLICGMMIYAAVFSILIVSRGVLAKDEYLTILKDSGPASTGLTFIWIPVLFSTLGTFGRVLSILFFTCLSFAGITSLISNMELVTHTLQDFGVPRKFGTPATVIVTFLVGMMSALDINILTNQDFVWGFALVINGMMLQAMVIFYGTENFRKNLFNRFSLDDWKLPRIWGWMIKFVLPVEAVAIIAWWAIDLIDGETGDGEKWYEFGRETFVMTILQWGSLMLLVILVNCVVYFYRHKEPALDKRPILDDVDTVMTDTKTPEKQGLSGLTESYKSIRL</sequence>
<feature type="binding site" evidence="6">
    <location>
        <position position="34"/>
    </location>
    <ligand>
        <name>Na(+)</name>
        <dbReference type="ChEBI" id="CHEBI:29101"/>
        <label>1</label>
    </ligand>
</feature>
<keyword evidence="9" id="KW-1185">Reference proteome</keyword>
<comment type="caution">
    <text evidence="8">The sequence shown here is derived from an EMBL/GenBank/DDBJ whole genome shotgun (WGS) entry which is preliminary data.</text>
</comment>
<evidence type="ECO:0000313" key="8">
    <source>
        <dbReference type="EMBL" id="VDI37595.1"/>
    </source>
</evidence>
<keyword evidence="6" id="KW-0479">Metal-binding</keyword>
<feature type="transmembrane region" description="Helical" evidence="7">
    <location>
        <begin position="26"/>
        <end position="45"/>
    </location>
</feature>
<feature type="binding site" evidence="6">
    <location>
        <position position="41"/>
    </location>
    <ligand>
        <name>Na(+)</name>
        <dbReference type="ChEBI" id="CHEBI:29101"/>
        <label>1</label>
    </ligand>
</feature>
<keyword evidence="5 7" id="KW-0472">Membrane</keyword>
<evidence type="ECO:0008006" key="10">
    <source>
        <dbReference type="Google" id="ProtNLM"/>
    </source>
</evidence>
<keyword evidence="4 7" id="KW-1133">Transmembrane helix</keyword>
<feature type="transmembrane region" description="Helical" evidence="7">
    <location>
        <begin position="445"/>
        <end position="467"/>
    </location>
</feature>
<dbReference type="PANTHER" id="PTHR42948">
    <property type="entry name" value="TRANSPORTER"/>
    <property type="match status" value="1"/>
</dbReference>
<dbReference type="InterPro" id="IPR000175">
    <property type="entry name" value="Na/ntran_symport"/>
</dbReference>
<keyword evidence="3 7" id="KW-0812">Transmembrane</keyword>